<evidence type="ECO:0000256" key="10">
    <source>
        <dbReference type="ARBA" id="ARBA00022840"/>
    </source>
</evidence>
<comment type="subcellular location">
    <subcellularLocation>
        <location evidence="2">Cell membrane</location>
        <topology evidence="2">Multi-pass membrane protein</topology>
    </subcellularLocation>
</comment>
<dbReference type="SMART" id="SM00388">
    <property type="entry name" value="HisKA"/>
    <property type="match status" value="1"/>
</dbReference>
<comment type="catalytic activity">
    <reaction evidence="1">
        <text>ATP + protein L-histidine = ADP + protein N-phospho-L-histidine.</text>
        <dbReference type="EC" id="2.7.13.3"/>
    </reaction>
</comment>
<feature type="coiled-coil region" evidence="13">
    <location>
        <begin position="404"/>
        <end position="452"/>
    </location>
</feature>
<keyword evidence="11 14" id="KW-1133">Transmembrane helix</keyword>
<comment type="caution">
    <text evidence="16">The sequence shown here is derived from an EMBL/GenBank/DDBJ whole genome shotgun (WGS) entry which is preliminary data.</text>
</comment>
<keyword evidence="10" id="KW-0067">ATP-binding</keyword>
<dbReference type="CDD" id="cd00082">
    <property type="entry name" value="HisKA"/>
    <property type="match status" value="1"/>
</dbReference>
<keyword evidence="12 14" id="KW-0472">Membrane</keyword>
<dbReference type="EMBL" id="PVWK01000097">
    <property type="protein sequence ID" value="PSB27191.1"/>
    <property type="molecule type" value="Genomic_DNA"/>
</dbReference>
<dbReference type="InterPro" id="IPR033479">
    <property type="entry name" value="dCache_1"/>
</dbReference>
<accession>A0A2T1E3A2</accession>
<dbReference type="SUPFAM" id="SSF158472">
    <property type="entry name" value="HAMP domain-like"/>
    <property type="match status" value="1"/>
</dbReference>
<keyword evidence="6" id="KW-0808">Transferase</keyword>
<evidence type="ECO:0000313" key="16">
    <source>
        <dbReference type="EMBL" id="PSB27191.1"/>
    </source>
</evidence>
<keyword evidence="7 14" id="KW-0812">Transmembrane</keyword>
<dbReference type="Pfam" id="PF02743">
    <property type="entry name" value="dCache_1"/>
    <property type="match status" value="1"/>
</dbReference>
<evidence type="ECO:0000256" key="8">
    <source>
        <dbReference type="ARBA" id="ARBA00022741"/>
    </source>
</evidence>
<dbReference type="Gene3D" id="6.10.340.10">
    <property type="match status" value="1"/>
</dbReference>
<evidence type="ECO:0000256" key="14">
    <source>
        <dbReference type="SAM" id="Phobius"/>
    </source>
</evidence>
<keyword evidence="4" id="KW-1003">Cell membrane</keyword>
<keyword evidence="8" id="KW-0547">Nucleotide-binding</keyword>
<evidence type="ECO:0000256" key="3">
    <source>
        <dbReference type="ARBA" id="ARBA00012438"/>
    </source>
</evidence>
<evidence type="ECO:0000256" key="1">
    <source>
        <dbReference type="ARBA" id="ARBA00000085"/>
    </source>
</evidence>
<evidence type="ECO:0000256" key="7">
    <source>
        <dbReference type="ARBA" id="ARBA00022692"/>
    </source>
</evidence>
<evidence type="ECO:0000256" key="6">
    <source>
        <dbReference type="ARBA" id="ARBA00022679"/>
    </source>
</evidence>
<dbReference type="Pfam" id="PF00512">
    <property type="entry name" value="HisKA"/>
    <property type="match status" value="1"/>
</dbReference>
<evidence type="ECO:0000313" key="17">
    <source>
        <dbReference type="Proteomes" id="UP000239576"/>
    </source>
</evidence>
<dbReference type="InterPro" id="IPR003660">
    <property type="entry name" value="HAMP_dom"/>
</dbReference>
<evidence type="ECO:0000256" key="9">
    <source>
        <dbReference type="ARBA" id="ARBA00022777"/>
    </source>
</evidence>
<dbReference type="SMART" id="SM00304">
    <property type="entry name" value="HAMP"/>
    <property type="match status" value="1"/>
</dbReference>
<dbReference type="Proteomes" id="UP000239576">
    <property type="component" value="Unassembled WGS sequence"/>
</dbReference>
<dbReference type="SUPFAM" id="SSF47384">
    <property type="entry name" value="Homodimeric domain of signal transducing histidine kinase"/>
    <property type="match status" value="1"/>
</dbReference>
<dbReference type="OrthoDB" id="581426at2"/>
<sequence>MRFLHPQSQRSKGFRGVPLHLVLVVPFVLQIFAAVGLTGWFSLRNGQKAVNDLAMQLRNQTSAQVTHHLEEQLTIPNQINQLNLDAINIGTLSLQDFDRMGQTFYRQMQTFNVGYINFANPQGEFIGVERLTDGTLLINETRKPALSQMSIYKADAQGKRLKLERTVSDQPSVTLEGWYADAVNARKPLWSAIYQWDDKPDVMSISSSYPIYNRQKQLLGVVGVDLILSEFNEFLQNQQASPTGEVFIVERNGLLVASSASEAPFLLHKGKAQRMPASESRNPLIKASADYLISHFGDLTKIQAIHALSFRMAGQQQFVQVTPWHDPNGLDWLVVVVVPEADFMEQINANTRTTVLLCLLSLIFAILLGLMTSHWISRWLQHLVKVSQQLARGDLDQTAVAQGIRELEDLSQSFNQMAAQLKASFTELDDRVAQLTAELFEAKNAAEAANRAKSEFLEAMSHELRTPLNAILGVAQVLQHDTSLTPEHQERLSITQRNGNYLLSLINDLLEIAKIGMHQEPSAINRFDRDLRLKLVASTQTIEESIDQALMVYLAQMPLEWVDQLYQAAIKGSDQDVFELATQIPADGAPLTTSLTAWVKDFRFDKVIDLVHHTKERHSLN</sequence>
<feature type="transmembrane region" description="Helical" evidence="14">
    <location>
        <begin position="354"/>
        <end position="376"/>
    </location>
</feature>
<gene>
    <name evidence="16" type="ORF">C7B82_17105</name>
</gene>
<dbReference type="InterPro" id="IPR003661">
    <property type="entry name" value="HisK_dim/P_dom"/>
</dbReference>
<evidence type="ECO:0000259" key="15">
    <source>
        <dbReference type="PROSITE" id="PS50885"/>
    </source>
</evidence>
<dbReference type="PANTHER" id="PTHR45339:SF5">
    <property type="entry name" value="HISTIDINE KINASE"/>
    <property type="match status" value="1"/>
</dbReference>
<evidence type="ECO:0000256" key="2">
    <source>
        <dbReference type="ARBA" id="ARBA00004651"/>
    </source>
</evidence>
<dbReference type="GO" id="GO:0005524">
    <property type="term" value="F:ATP binding"/>
    <property type="evidence" value="ECO:0007669"/>
    <property type="project" value="UniProtKB-KW"/>
</dbReference>
<dbReference type="InterPro" id="IPR036097">
    <property type="entry name" value="HisK_dim/P_sf"/>
</dbReference>
<evidence type="ECO:0000256" key="13">
    <source>
        <dbReference type="SAM" id="Coils"/>
    </source>
</evidence>
<evidence type="ECO:0000256" key="11">
    <source>
        <dbReference type="ARBA" id="ARBA00022989"/>
    </source>
</evidence>
<feature type="transmembrane region" description="Helical" evidence="14">
    <location>
        <begin position="21"/>
        <end position="43"/>
    </location>
</feature>
<dbReference type="Pfam" id="PF00672">
    <property type="entry name" value="HAMP"/>
    <property type="match status" value="1"/>
</dbReference>
<reference evidence="16 17" key="2">
    <citation type="submission" date="2018-03" db="EMBL/GenBank/DDBJ databases">
        <title>The ancient ancestry and fast evolution of plastids.</title>
        <authorList>
            <person name="Moore K.R."/>
            <person name="Magnabosco C."/>
            <person name="Momper L."/>
            <person name="Gold D.A."/>
            <person name="Bosak T."/>
            <person name="Fournier G.P."/>
        </authorList>
    </citation>
    <scope>NUCLEOTIDE SEQUENCE [LARGE SCALE GENOMIC DNA]</scope>
    <source>
        <strain evidence="16 17">ULC18</strain>
    </source>
</reference>
<evidence type="ECO:0000256" key="4">
    <source>
        <dbReference type="ARBA" id="ARBA00022475"/>
    </source>
</evidence>
<dbReference type="Gene3D" id="3.30.450.20">
    <property type="entry name" value="PAS domain"/>
    <property type="match status" value="1"/>
</dbReference>
<dbReference type="Gene3D" id="1.10.287.130">
    <property type="match status" value="1"/>
</dbReference>
<reference evidence="17" key="1">
    <citation type="submission" date="2018-02" db="EMBL/GenBank/DDBJ databases">
        <authorList>
            <person name="Moore K."/>
            <person name="Momper L."/>
        </authorList>
    </citation>
    <scope>NUCLEOTIDE SEQUENCE [LARGE SCALE GENOMIC DNA]</scope>
    <source>
        <strain evidence="17">ULC18</strain>
    </source>
</reference>
<keyword evidence="13" id="KW-0175">Coiled coil</keyword>
<name>A0A2T1E3A2_9CYAN</name>
<keyword evidence="9 16" id="KW-0418">Kinase</keyword>
<dbReference type="PANTHER" id="PTHR45339">
    <property type="entry name" value="HYBRID SIGNAL TRANSDUCTION HISTIDINE KINASE J"/>
    <property type="match status" value="1"/>
</dbReference>
<dbReference type="EC" id="2.7.13.3" evidence="3"/>
<keyword evidence="17" id="KW-1185">Reference proteome</keyword>
<dbReference type="GO" id="GO:0005886">
    <property type="term" value="C:plasma membrane"/>
    <property type="evidence" value="ECO:0007669"/>
    <property type="project" value="UniProtKB-SubCell"/>
</dbReference>
<dbReference type="GO" id="GO:0000155">
    <property type="term" value="F:phosphorelay sensor kinase activity"/>
    <property type="evidence" value="ECO:0007669"/>
    <property type="project" value="InterPro"/>
</dbReference>
<dbReference type="FunFam" id="1.10.287.130:FF:000004">
    <property type="entry name" value="Ethylene receptor 1"/>
    <property type="match status" value="1"/>
</dbReference>
<keyword evidence="5" id="KW-0597">Phosphoprotein</keyword>
<dbReference type="RefSeq" id="WP_106257492.1">
    <property type="nucleotide sequence ID" value="NZ_CAWNSW010000129.1"/>
</dbReference>
<proteinExistence type="predicted"/>
<dbReference type="AlphaFoldDB" id="A0A2T1E3A2"/>
<evidence type="ECO:0000256" key="5">
    <source>
        <dbReference type="ARBA" id="ARBA00022553"/>
    </source>
</evidence>
<dbReference type="CDD" id="cd06225">
    <property type="entry name" value="HAMP"/>
    <property type="match status" value="1"/>
</dbReference>
<feature type="domain" description="HAMP" evidence="15">
    <location>
        <begin position="374"/>
        <end position="426"/>
    </location>
</feature>
<organism evidence="16 17">
    <name type="scientific">Stenomitos frigidus ULC18</name>
    <dbReference type="NCBI Taxonomy" id="2107698"/>
    <lineage>
        <taxon>Bacteria</taxon>
        <taxon>Bacillati</taxon>
        <taxon>Cyanobacteriota</taxon>
        <taxon>Cyanophyceae</taxon>
        <taxon>Leptolyngbyales</taxon>
        <taxon>Leptolyngbyaceae</taxon>
        <taxon>Stenomitos</taxon>
    </lineage>
</organism>
<protein>
    <recommendedName>
        <fullName evidence="3">histidine kinase</fullName>
        <ecNumber evidence="3">2.7.13.3</ecNumber>
    </recommendedName>
</protein>
<dbReference type="PROSITE" id="PS50885">
    <property type="entry name" value="HAMP"/>
    <property type="match status" value="1"/>
</dbReference>
<evidence type="ECO:0000256" key="12">
    <source>
        <dbReference type="ARBA" id="ARBA00023136"/>
    </source>
</evidence>